<evidence type="ECO:0000313" key="2">
    <source>
        <dbReference type="Proteomes" id="UP000663760"/>
    </source>
</evidence>
<accession>A0A7I8KS35</accession>
<sequence>MGRRVVSGDCHPAERKNGDFEVATHLLVDRPLLDDGLFVDQSKMIYSMDLRSFYHESFNNFSKTLRLRVKLELLEISIMEVRFSSISSSS</sequence>
<dbReference type="AlphaFoldDB" id="A0A7I8KS35"/>
<evidence type="ECO:0000313" key="1">
    <source>
        <dbReference type="EMBL" id="CAA7400292.1"/>
    </source>
</evidence>
<dbReference type="EMBL" id="LR746271">
    <property type="protein sequence ID" value="CAA7400292.1"/>
    <property type="molecule type" value="Genomic_DNA"/>
</dbReference>
<name>A0A7I8KS35_SPIIN</name>
<organism evidence="1 2">
    <name type="scientific">Spirodela intermedia</name>
    <name type="common">Intermediate duckweed</name>
    <dbReference type="NCBI Taxonomy" id="51605"/>
    <lineage>
        <taxon>Eukaryota</taxon>
        <taxon>Viridiplantae</taxon>
        <taxon>Streptophyta</taxon>
        <taxon>Embryophyta</taxon>
        <taxon>Tracheophyta</taxon>
        <taxon>Spermatophyta</taxon>
        <taxon>Magnoliopsida</taxon>
        <taxon>Liliopsida</taxon>
        <taxon>Araceae</taxon>
        <taxon>Lemnoideae</taxon>
        <taxon>Spirodela</taxon>
    </lineage>
</organism>
<reference evidence="1" key="1">
    <citation type="submission" date="2020-02" db="EMBL/GenBank/DDBJ databases">
        <authorList>
            <person name="Scholz U."/>
            <person name="Mascher M."/>
            <person name="Fiebig A."/>
        </authorList>
    </citation>
    <scope>NUCLEOTIDE SEQUENCE</scope>
</reference>
<dbReference type="Proteomes" id="UP000663760">
    <property type="component" value="Chromosome 8"/>
</dbReference>
<proteinExistence type="predicted"/>
<keyword evidence="2" id="KW-1185">Reference proteome</keyword>
<protein>
    <submittedName>
        <fullName evidence="1">Uncharacterized protein</fullName>
    </submittedName>
</protein>
<gene>
    <name evidence="1" type="ORF">SI8410_08010970</name>
</gene>